<dbReference type="GO" id="GO:0051213">
    <property type="term" value="F:dioxygenase activity"/>
    <property type="evidence" value="ECO:0007669"/>
    <property type="project" value="UniProtKB-KW"/>
</dbReference>
<keyword evidence="2" id="KW-0560">Oxidoreductase</keyword>
<feature type="domain" description="VOC" evidence="1">
    <location>
        <begin position="20"/>
        <end position="146"/>
    </location>
</feature>
<dbReference type="PROSITE" id="PS51819">
    <property type="entry name" value="VOC"/>
    <property type="match status" value="1"/>
</dbReference>
<dbReference type="AlphaFoldDB" id="D1C3F7"/>
<evidence type="ECO:0000313" key="2">
    <source>
        <dbReference type="EMBL" id="ACZ38774.1"/>
    </source>
</evidence>
<reference evidence="2 3" key="2">
    <citation type="journal article" date="2010" name="Stand. Genomic Sci.">
        <title>Complete genome sequence of Desulfohalobium retbaense type strain (HR(100)).</title>
        <authorList>
            <person name="Spring S."/>
            <person name="Nolan M."/>
            <person name="Lapidus A."/>
            <person name="Glavina Del Rio T."/>
            <person name="Copeland A."/>
            <person name="Tice H."/>
            <person name="Cheng J.F."/>
            <person name="Lucas S."/>
            <person name="Land M."/>
            <person name="Chen F."/>
            <person name="Bruce D."/>
            <person name="Goodwin L."/>
            <person name="Pitluck S."/>
            <person name="Ivanova N."/>
            <person name="Mavromatis K."/>
            <person name="Mikhailova N."/>
            <person name="Pati A."/>
            <person name="Chen A."/>
            <person name="Palaniappan K."/>
            <person name="Hauser L."/>
            <person name="Chang Y.J."/>
            <person name="Jeffries C.D."/>
            <person name="Munk C."/>
            <person name="Kiss H."/>
            <person name="Chain P."/>
            <person name="Han C."/>
            <person name="Brettin T."/>
            <person name="Detter J.C."/>
            <person name="Schuler E."/>
            <person name="Goker M."/>
            <person name="Rohde M."/>
            <person name="Bristow J."/>
            <person name="Eisen J.A."/>
            <person name="Markowitz V."/>
            <person name="Hugenholtz P."/>
            <person name="Kyrpides N.C."/>
            <person name="Klenk H.P."/>
        </authorList>
    </citation>
    <scope>NUCLEOTIDE SEQUENCE [LARGE SCALE GENOMIC DNA]</scope>
    <source>
        <strain evidence="3">ATCC 49802 / DSM 20745 / S 6022</strain>
    </source>
</reference>
<keyword evidence="2" id="KW-0223">Dioxygenase</keyword>
<dbReference type="Pfam" id="PF00903">
    <property type="entry name" value="Glyoxalase"/>
    <property type="match status" value="1"/>
</dbReference>
<evidence type="ECO:0000313" key="3">
    <source>
        <dbReference type="Proteomes" id="UP000002027"/>
    </source>
</evidence>
<dbReference type="InterPro" id="IPR037523">
    <property type="entry name" value="VOC_core"/>
</dbReference>
<evidence type="ECO:0000259" key="1">
    <source>
        <dbReference type="PROSITE" id="PS51819"/>
    </source>
</evidence>
<accession>D1C3F7</accession>
<keyword evidence="3" id="KW-1185">Reference proteome</keyword>
<sequence>MLSSGPALALQLIERWASVKVLFVAGFGPIAPDMEAARAFYSETLGLPLSGDESYLASDEVDGVKHFAVWPLPAAAQSCFGTDDWPADFPVPRGWIEFDVEDVAAATDELVERGYEVLVADRLEPWGQRVTRLLGPEGLLVGITYTPHLRGEGE</sequence>
<dbReference type="KEGG" id="sti:Sthe_1339"/>
<proteinExistence type="predicted"/>
<gene>
    <name evidence="2" type="ordered locus">Sthe_1339</name>
</gene>
<dbReference type="OrthoDB" id="9815599at2"/>
<dbReference type="eggNOG" id="COG0346">
    <property type="taxonomic scope" value="Bacteria"/>
</dbReference>
<dbReference type="InParanoid" id="D1C3F7"/>
<dbReference type="RefSeq" id="WP_012871821.1">
    <property type="nucleotide sequence ID" value="NC_013523.1"/>
</dbReference>
<dbReference type="Proteomes" id="UP000002027">
    <property type="component" value="Chromosome 1"/>
</dbReference>
<dbReference type="InterPro" id="IPR029068">
    <property type="entry name" value="Glyas_Bleomycin-R_OHBP_Dase"/>
</dbReference>
<name>D1C3F7_SPHTD</name>
<protein>
    <submittedName>
        <fullName evidence="2">Glyoxalase/bleomycin resistance protein/dioxygenase</fullName>
    </submittedName>
</protein>
<dbReference type="Gene3D" id="3.10.180.10">
    <property type="entry name" value="2,3-Dihydroxybiphenyl 1,2-Dioxygenase, domain 1"/>
    <property type="match status" value="1"/>
</dbReference>
<dbReference type="InterPro" id="IPR004360">
    <property type="entry name" value="Glyas_Fos-R_dOase_dom"/>
</dbReference>
<reference evidence="3" key="1">
    <citation type="submission" date="2009-11" db="EMBL/GenBank/DDBJ databases">
        <title>The complete chromosome 1 of Sphaerobacter thermophilus DSM 20745.</title>
        <authorList>
            <person name="Lucas S."/>
            <person name="Copeland A."/>
            <person name="Lapidus A."/>
            <person name="Glavina del Rio T."/>
            <person name="Dalin E."/>
            <person name="Tice H."/>
            <person name="Bruce D."/>
            <person name="Goodwin L."/>
            <person name="Pitluck S."/>
            <person name="Kyrpides N."/>
            <person name="Mavromatis K."/>
            <person name="Ivanova N."/>
            <person name="Mikhailova N."/>
            <person name="LaButti K.M."/>
            <person name="Clum A."/>
            <person name="Sun H.I."/>
            <person name="Brettin T."/>
            <person name="Detter J.C."/>
            <person name="Han C."/>
            <person name="Larimer F."/>
            <person name="Land M."/>
            <person name="Hauser L."/>
            <person name="Markowitz V."/>
            <person name="Cheng J.F."/>
            <person name="Hugenholtz P."/>
            <person name="Woyke T."/>
            <person name="Wu D."/>
            <person name="Steenblock K."/>
            <person name="Schneider S."/>
            <person name="Pukall R."/>
            <person name="Goeker M."/>
            <person name="Klenk H.P."/>
            <person name="Eisen J.A."/>
        </authorList>
    </citation>
    <scope>NUCLEOTIDE SEQUENCE [LARGE SCALE GENOMIC DNA]</scope>
    <source>
        <strain evidence="3">ATCC 49802 / DSM 20745 / S 6022</strain>
    </source>
</reference>
<dbReference type="HOGENOM" id="CLU_1737637_0_0_0"/>
<dbReference type="SUPFAM" id="SSF54593">
    <property type="entry name" value="Glyoxalase/Bleomycin resistance protein/Dihydroxybiphenyl dioxygenase"/>
    <property type="match status" value="1"/>
</dbReference>
<dbReference type="EMBL" id="CP001823">
    <property type="protein sequence ID" value="ACZ38774.1"/>
    <property type="molecule type" value="Genomic_DNA"/>
</dbReference>
<organism evidence="2 3">
    <name type="scientific">Sphaerobacter thermophilus (strain ATCC 49802 / DSM 20745 / KCCM 41009 / NCIMB 13125 / S 6022)</name>
    <dbReference type="NCBI Taxonomy" id="479434"/>
    <lineage>
        <taxon>Bacteria</taxon>
        <taxon>Pseudomonadati</taxon>
        <taxon>Thermomicrobiota</taxon>
        <taxon>Thermomicrobia</taxon>
        <taxon>Sphaerobacterales</taxon>
        <taxon>Sphaerobacterineae</taxon>
        <taxon>Sphaerobacteraceae</taxon>
        <taxon>Sphaerobacter</taxon>
    </lineage>
</organism>